<feature type="chain" id="PRO_5047497443" evidence="1">
    <location>
        <begin position="24"/>
        <end position="164"/>
    </location>
</feature>
<sequence>MSRFRLWQWLLCLLPALPLPARAEGPLTSFYCVVQSVESTSGFSCQRYRQQPGSERILRSSVRVSLLGYQPPPDSHPLAAQAHTELGNILLYQQVRVDVFAVDKHGRDLGRVRLYKADVTEALLKRGLGSVDRAQFGAYYYVPFEREAQSQGKGIWSERRHSQL</sequence>
<feature type="signal peptide" evidence="1">
    <location>
        <begin position="1"/>
        <end position="23"/>
    </location>
</feature>
<proteinExistence type="predicted"/>
<gene>
    <name evidence="3" type="ORF">ABNW52_17845</name>
</gene>
<comment type="caution">
    <text evidence="3">The sequence shown here is derived from an EMBL/GenBank/DDBJ whole genome shotgun (WGS) entry which is preliminary data.</text>
</comment>
<organism evidence="3 4">
    <name type="scientific">Vogesella oryzagri</name>
    <dbReference type="NCBI Taxonomy" id="3160864"/>
    <lineage>
        <taxon>Bacteria</taxon>
        <taxon>Pseudomonadati</taxon>
        <taxon>Pseudomonadota</taxon>
        <taxon>Betaproteobacteria</taxon>
        <taxon>Neisseriales</taxon>
        <taxon>Chromobacteriaceae</taxon>
        <taxon>Vogesella</taxon>
    </lineage>
</organism>
<keyword evidence="4" id="KW-1185">Reference proteome</keyword>
<dbReference type="Proteomes" id="UP001433638">
    <property type="component" value="Unassembled WGS sequence"/>
</dbReference>
<evidence type="ECO:0000259" key="2">
    <source>
        <dbReference type="PROSITE" id="PS50830"/>
    </source>
</evidence>
<feature type="domain" description="TNase-like" evidence="2">
    <location>
        <begin position="53"/>
        <end position="158"/>
    </location>
</feature>
<dbReference type="InterPro" id="IPR035437">
    <property type="entry name" value="SNase_OB-fold_sf"/>
</dbReference>
<dbReference type="RefSeq" id="WP_349590835.1">
    <property type="nucleotide sequence ID" value="NZ_JBEFLD010000011.1"/>
</dbReference>
<dbReference type="SUPFAM" id="SSF50199">
    <property type="entry name" value="Staphylococcal nuclease"/>
    <property type="match status" value="1"/>
</dbReference>
<dbReference type="Pfam" id="PF00565">
    <property type="entry name" value="SNase"/>
    <property type="match status" value="1"/>
</dbReference>
<keyword evidence="1" id="KW-0732">Signal</keyword>
<dbReference type="SMART" id="SM00318">
    <property type="entry name" value="SNc"/>
    <property type="match status" value="1"/>
</dbReference>
<name>A0ABV1M8E5_9NEIS</name>
<dbReference type="InterPro" id="IPR016071">
    <property type="entry name" value="Staphylococal_nuclease_OB-fold"/>
</dbReference>
<evidence type="ECO:0000313" key="4">
    <source>
        <dbReference type="Proteomes" id="UP001433638"/>
    </source>
</evidence>
<protein>
    <submittedName>
        <fullName evidence="3">Thermonuclease family protein</fullName>
    </submittedName>
</protein>
<dbReference type="PROSITE" id="PS50830">
    <property type="entry name" value="TNASE_3"/>
    <property type="match status" value="1"/>
</dbReference>
<accession>A0ABV1M8E5</accession>
<evidence type="ECO:0000313" key="3">
    <source>
        <dbReference type="EMBL" id="MEQ6292479.1"/>
    </source>
</evidence>
<dbReference type="Gene3D" id="2.40.50.90">
    <property type="match status" value="1"/>
</dbReference>
<reference evidence="3" key="1">
    <citation type="submission" date="2024-06" db="EMBL/GenBank/DDBJ databases">
        <title>Genome sequence of Vogesella sp. MAHUQ-64.</title>
        <authorList>
            <person name="Huq M.A."/>
        </authorList>
    </citation>
    <scope>NUCLEOTIDE SEQUENCE</scope>
    <source>
        <strain evidence="3">MAHUQ-64</strain>
    </source>
</reference>
<evidence type="ECO:0000256" key="1">
    <source>
        <dbReference type="SAM" id="SignalP"/>
    </source>
</evidence>
<dbReference type="EMBL" id="JBEFLD010000011">
    <property type="protein sequence ID" value="MEQ6292479.1"/>
    <property type="molecule type" value="Genomic_DNA"/>
</dbReference>